<dbReference type="AlphaFoldDB" id="A0A164YAL0"/>
<proteinExistence type="predicted"/>
<keyword evidence="2" id="KW-1185">Reference proteome</keyword>
<evidence type="ECO:0000313" key="2">
    <source>
        <dbReference type="Proteomes" id="UP000077755"/>
    </source>
</evidence>
<dbReference type="GO" id="GO:0045332">
    <property type="term" value="P:phospholipid translocation"/>
    <property type="evidence" value="ECO:0007669"/>
    <property type="project" value="TreeGrafter"/>
</dbReference>
<dbReference type="GO" id="GO:0005886">
    <property type="term" value="C:plasma membrane"/>
    <property type="evidence" value="ECO:0007669"/>
    <property type="project" value="TreeGrafter"/>
</dbReference>
<sequence length="179" mass="20572">MLGLKVAAGYCEGIRIRVAKKDTFTVKDHRGECDKGLYIPNHPDSSGFYHLITALILYGYLIPISLYVSLEDNRIKNCNWSKEPHAKILLLFVRTLVICHTAIAELIEETDNFNYQAESSDEGAFLVAARELGFQFRKRTQSSISVRDRHPFSIGYIERKFKLLNLLDFTSKRKRCILI</sequence>
<protein>
    <submittedName>
        <fullName evidence="1">Uncharacterized protein</fullName>
    </submittedName>
</protein>
<dbReference type="PANTHER" id="PTHR24092:SF150">
    <property type="entry name" value="PHOSPHOLIPID-TRANSPORTING ATPASE"/>
    <property type="match status" value="1"/>
</dbReference>
<dbReference type="EMBL" id="CP093347">
    <property type="protein sequence ID" value="WOH00699.1"/>
    <property type="molecule type" value="Genomic_DNA"/>
</dbReference>
<organism evidence="1 2">
    <name type="scientific">Daucus carota subsp. sativus</name>
    <name type="common">Carrot</name>
    <dbReference type="NCBI Taxonomy" id="79200"/>
    <lineage>
        <taxon>Eukaryota</taxon>
        <taxon>Viridiplantae</taxon>
        <taxon>Streptophyta</taxon>
        <taxon>Embryophyta</taxon>
        <taxon>Tracheophyta</taxon>
        <taxon>Spermatophyta</taxon>
        <taxon>Magnoliopsida</taxon>
        <taxon>eudicotyledons</taxon>
        <taxon>Gunneridae</taxon>
        <taxon>Pentapetalae</taxon>
        <taxon>asterids</taxon>
        <taxon>campanulids</taxon>
        <taxon>Apiales</taxon>
        <taxon>Apiaceae</taxon>
        <taxon>Apioideae</taxon>
        <taxon>Scandiceae</taxon>
        <taxon>Daucinae</taxon>
        <taxon>Daucus</taxon>
        <taxon>Daucus sect. Daucus</taxon>
    </lineage>
</organism>
<evidence type="ECO:0000313" key="1">
    <source>
        <dbReference type="EMBL" id="WOH00699.1"/>
    </source>
</evidence>
<dbReference type="PANTHER" id="PTHR24092">
    <property type="entry name" value="PROBABLE PHOSPHOLIPID-TRANSPORTING ATPASE"/>
    <property type="match status" value="1"/>
</dbReference>
<reference evidence="1" key="1">
    <citation type="journal article" date="2016" name="Nat. Genet.">
        <title>A high-quality carrot genome assembly provides new insights into carotenoid accumulation and asterid genome evolution.</title>
        <authorList>
            <person name="Iorizzo M."/>
            <person name="Ellison S."/>
            <person name="Senalik D."/>
            <person name="Zeng P."/>
            <person name="Satapoomin P."/>
            <person name="Huang J."/>
            <person name="Bowman M."/>
            <person name="Iovene M."/>
            <person name="Sanseverino W."/>
            <person name="Cavagnaro P."/>
            <person name="Yildiz M."/>
            <person name="Macko-Podgorni A."/>
            <person name="Moranska E."/>
            <person name="Grzebelus E."/>
            <person name="Grzebelus D."/>
            <person name="Ashrafi H."/>
            <person name="Zheng Z."/>
            <person name="Cheng S."/>
            <person name="Spooner D."/>
            <person name="Van Deynze A."/>
            <person name="Simon P."/>
        </authorList>
    </citation>
    <scope>NUCLEOTIDE SEQUENCE</scope>
    <source>
        <tissue evidence="1">Leaf</tissue>
    </source>
</reference>
<name>A0A164YAL0_DAUCS</name>
<dbReference type="GO" id="GO:0140326">
    <property type="term" value="F:ATPase-coupled intramembrane lipid transporter activity"/>
    <property type="evidence" value="ECO:0007669"/>
    <property type="project" value="TreeGrafter"/>
</dbReference>
<dbReference type="GO" id="GO:0000166">
    <property type="term" value="F:nucleotide binding"/>
    <property type="evidence" value="ECO:0007669"/>
    <property type="project" value="InterPro"/>
</dbReference>
<dbReference type="Proteomes" id="UP000077755">
    <property type="component" value="Chromosome 5"/>
</dbReference>
<dbReference type="InterPro" id="IPR023299">
    <property type="entry name" value="ATPase_P-typ_cyto_dom_N"/>
</dbReference>
<dbReference type="Gramene" id="KZM94227">
    <property type="protein sequence ID" value="KZM94227"/>
    <property type="gene ID" value="DCAR_017470"/>
</dbReference>
<gene>
    <name evidence="1" type="ORF">DCAR_0520073</name>
</gene>
<accession>A0A164YAL0</accession>
<dbReference type="Gene3D" id="3.40.1110.10">
    <property type="entry name" value="Calcium-transporting ATPase, cytoplasmic domain N"/>
    <property type="match status" value="1"/>
</dbReference>
<reference evidence="1" key="2">
    <citation type="submission" date="2022-03" db="EMBL/GenBank/DDBJ databases">
        <title>Draft title - Genomic analysis of global carrot germplasm unveils the trajectory of domestication and the origin of high carotenoid orange carrot.</title>
        <authorList>
            <person name="Iorizzo M."/>
            <person name="Ellison S."/>
            <person name="Senalik D."/>
            <person name="Macko-Podgorni A."/>
            <person name="Grzebelus D."/>
            <person name="Bostan H."/>
            <person name="Rolling W."/>
            <person name="Curaba J."/>
            <person name="Simon P."/>
        </authorList>
    </citation>
    <scope>NUCLEOTIDE SEQUENCE</scope>
    <source>
        <tissue evidence="1">Leaf</tissue>
    </source>
</reference>